<dbReference type="AlphaFoldDB" id="A0AAD8NP40"/>
<dbReference type="PANTHER" id="PTHR11017">
    <property type="entry name" value="LEUCINE-RICH REPEAT-CONTAINING PROTEIN"/>
    <property type="match status" value="1"/>
</dbReference>
<protein>
    <recommendedName>
        <fullName evidence="2">TIR domain-containing protein</fullName>
    </recommendedName>
</protein>
<dbReference type="SUPFAM" id="SSF52200">
    <property type="entry name" value="Toll/Interleukin receptor TIR domain"/>
    <property type="match status" value="1"/>
</dbReference>
<dbReference type="InterPro" id="IPR000157">
    <property type="entry name" value="TIR_dom"/>
</dbReference>
<dbReference type="Pfam" id="PF01582">
    <property type="entry name" value="TIR"/>
    <property type="match status" value="1"/>
</dbReference>
<dbReference type="InterPro" id="IPR032675">
    <property type="entry name" value="LRR_dom_sf"/>
</dbReference>
<dbReference type="EMBL" id="JAUHHV010000008">
    <property type="protein sequence ID" value="KAK1415967.1"/>
    <property type="molecule type" value="Genomic_DNA"/>
</dbReference>
<evidence type="ECO:0000313" key="3">
    <source>
        <dbReference type="EMBL" id="KAK1415967.1"/>
    </source>
</evidence>
<gene>
    <name evidence="3" type="ORF">QVD17_31755</name>
</gene>
<name>A0AAD8NP40_TARER</name>
<dbReference type="FunFam" id="3.40.50.10140:FF:000007">
    <property type="entry name" value="Disease resistance protein (TIR-NBS-LRR class)"/>
    <property type="match status" value="1"/>
</dbReference>
<feature type="domain" description="TIR" evidence="2">
    <location>
        <begin position="12"/>
        <end position="174"/>
    </location>
</feature>
<dbReference type="Gene3D" id="3.80.10.10">
    <property type="entry name" value="Ribonuclease Inhibitor"/>
    <property type="match status" value="2"/>
</dbReference>
<accession>A0AAD8NP40</accession>
<dbReference type="PRINTS" id="PR00364">
    <property type="entry name" value="DISEASERSIST"/>
</dbReference>
<dbReference type="InterPro" id="IPR035897">
    <property type="entry name" value="Toll_tir_struct_dom_sf"/>
</dbReference>
<dbReference type="PANTHER" id="PTHR11017:SF340">
    <property type="entry name" value="NB-ARC-RELATED"/>
    <property type="match status" value="1"/>
</dbReference>
<keyword evidence="4" id="KW-1185">Reference proteome</keyword>
<reference evidence="3" key="1">
    <citation type="journal article" date="2023" name="bioRxiv">
        <title>Improved chromosome-level genome assembly for marigold (Tagetes erecta).</title>
        <authorList>
            <person name="Jiang F."/>
            <person name="Yuan L."/>
            <person name="Wang S."/>
            <person name="Wang H."/>
            <person name="Xu D."/>
            <person name="Wang A."/>
            <person name="Fan W."/>
        </authorList>
    </citation>
    <scope>NUCLEOTIDE SEQUENCE</scope>
    <source>
        <strain evidence="3">WSJ</strain>
        <tissue evidence="3">Leaf</tissue>
    </source>
</reference>
<dbReference type="SMART" id="SM00255">
    <property type="entry name" value="TIR"/>
    <property type="match status" value="1"/>
</dbReference>
<dbReference type="InterPro" id="IPR044974">
    <property type="entry name" value="Disease_R_plants"/>
</dbReference>
<sequence>MASSSSSSFQSWKYDVFVSFRGEDTRKTFVDFLYSTLVQRGIYTYKDDETLPRGETIGPSLFKAIEESHIAIIVFSENYADSSWCLDELAHIMKCRDERGQIVMPIFYHVNPSDVRNQNWKFAKHYWKNMSKVKSWKKALVDAANISGWVIEHTANWHESKGVEEIVDTLSNNLFSLISNVDEDLIGIRTRVEELRSQLEVEPSGVRMIGIWGMGGGGIKVLLQKALISVSVKTDEMRFSQGRFDMHDLLQEMGHYIVQGEHAKNLENHSRIWRVEDIVSIRSMSTSMNSDRIEAIGMIFHRLDFSQPLPHVLATMKNLRSFHWEYYPPSLLPTNFYPTKLRCLILKYSFQQLLWEGYKILPNLKVLDLSYSQHLITIPDPGGLPVLERMILVGCVGLREIHSSTGCHEKLVFLNLHGCTHLNMFPPITRMPKLTTLILSSCFNLQKFPFIKTNMDSLVHICLRESGIKVLPSSVEQYCTNLVSLDLKYCSHLKSIKVNFCRLKKLKELHLLGCKALETPAKDLFNNVDCCLEVLSLQPTCKNPRCSFNVKFLQFPRFLTSLRLASSELKDGELPSNIFELSNLQVLDLADNEFSRIRSNLVQLPRLKFLNISKCKSLVELPDLPSSIAVLDVNGCDSLIIRNFPTTYKWLWKVSIGYKVPGGENLLQSMFQGNAIEIDHFMSFGTYDYYNSRGLGFDISTRSFAYETFRLQLPWNWYSDYSGFLIYVTQSKLHDVTVIIKQETHTDYQFGHSKEYEGTTIKSMCYIPFSSLMHKALWNGNISFFISESQFKVELVPRRSKGGSTKRSTYCSDFWDEQIKDRKTFTIVQYHYPNLWISEIQGFWFRRVVRLLLIEG</sequence>
<dbReference type="InterPro" id="IPR001611">
    <property type="entry name" value="Leu-rich_rpt"/>
</dbReference>
<keyword evidence="1" id="KW-0520">NAD</keyword>
<dbReference type="GO" id="GO:0006952">
    <property type="term" value="P:defense response"/>
    <property type="evidence" value="ECO:0007669"/>
    <property type="project" value="InterPro"/>
</dbReference>
<evidence type="ECO:0000256" key="1">
    <source>
        <dbReference type="ARBA" id="ARBA00023027"/>
    </source>
</evidence>
<organism evidence="3 4">
    <name type="scientific">Tagetes erecta</name>
    <name type="common">African marigold</name>
    <dbReference type="NCBI Taxonomy" id="13708"/>
    <lineage>
        <taxon>Eukaryota</taxon>
        <taxon>Viridiplantae</taxon>
        <taxon>Streptophyta</taxon>
        <taxon>Embryophyta</taxon>
        <taxon>Tracheophyta</taxon>
        <taxon>Spermatophyta</taxon>
        <taxon>Magnoliopsida</taxon>
        <taxon>eudicotyledons</taxon>
        <taxon>Gunneridae</taxon>
        <taxon>Pentapetalae</taxon>
        <taxon>asterids</taxon>
        <taxon>campanulids</taxon>
        <taxon>Asterales</taxon>
        <taxon>Asteraceae</taxon>
        <taxon>Asteroideae</taxon>
        <taxon>Heliantheae alliance</taxon>
        <taxon>Tageteae</taxon>
        <taxon>Tagetes</taxon>
    </lineage>
</organism>
<comment type="caution">
    <text evidence="3">The sequence shown here is derived from an EMBL/GenBank/DDBJ whole genome shotgun (WGS) entry which is preliminary data.</text>
</comment>
<evidence type="ECO:0000313" key="4">
    <source>
        <dbReference type="Proteomes" id="UP001229421"/>
    </source>
</evidence>
<dbReference type="PROSITE" id="PS50104">
    <property type="entry name" value="TIR"/>
    <property type="match status" value="1"/>
</dbReference>
<dbReference type="GO" id="GO:0007165">
    <property type="term" value="P:signal transduction"/>
    <property type="evidence" value="ECO:0007669"/>
    <property type="project" value="InterPro"/>
</dbReference>
<proteinExistence type="predicted"/>
<evidence type="ECO:0000259" key="2">
    <source>
        <dbReference type="PROSITE" id="PS50104"/>
    </source>
</evidence>
<dbReference type="PROSITE" id="PS51450">
    <property type="entry name" value="LRR"/>
    <property type="match status" value="1"/>
</dbReference>
<dbReference type="Proteomes" id="UP001229421">
    <property type="component" value="Unassembled WGS sequence"/>
</dbReference>
<dbReference type="Gene3D" id="3.40.50.10140">
    <property type="entry name" value="Toll/interleukin-1 receptor homology (TIR) domain"/>
    <property type="match status" value="1"/>
</dbReference>
<dbReference type="SUPFAM" id="SSF52058">
    <property type="entry name" value="L domain-like"/>
    <property type="match status" value="1"/>
</dbReference>